<dbReference type="EMBL" id="JBHUHX010000009">
    <property type="protein sequence ID" value="MFD2111168.1"/>
    <property type="molecule type" value="Genomic_DNA"/>
</dbReference>
<dbReference type="RefSeq" id="WP_386024028.1">
    <property type="nucleotide sequence ID" value="NZ_JBHUHX010000009.1"/>
</dbReference>
<dbReference type="Proteomes" id="UP001597337">
    <property type="component" value="Unassembled WGS sequence"/>
</dbReference>
<organism evidence="1 2">
    <name type="scientific">Thiorhodococcus fuscus</name>
    <dbReference type="NCBI Taxonomy" id="527200"/>
    <lineage>
        <taxon>Bacteria</taxon>
        <taxon>Pseudomonadati</taxon>
        <taxon>Pseudomonadota</taxon>
        <taxon>Gammaproteobacteria</taxon>
        <taxon>Chromatiales</taxon>
        <taxon>Chromatiaceae</taxon>
        <taxon>Thiorhodococcus</taxon>
    </lineage>
</organism>
<sequence>MEQPISVPSVEALRLNARGTKRSLVDAFTCLLNQGISFPEHLEPWHWVEALAPRLKTMAKERGLPSALELASFSTRHRSAFAVDEIARDYLIDLKSWARHPKRHHPHQPLQAVPAS</sequence>
<keyword evidence="2" id="KW-1185">Reference proteome</keyword>
<reference evidence="2" key="1">
    <citation type="journal article" date="2019" name="Int. J. Syst. Evol. Microbiol.">
        <title>The Global Catalogue of Microorganisms (GCM) 10K type strain sequencing project: providing services to taxonomists for standard genome sequencing and annotation.</title>
        <authorList>
            <consortium name="The Broad Institute Genomics Platform"/>
            <consortium name="The Broad Institute Genome Sequencing Center for Infectious Disease"/>
            <person name="Wu L."/>
            <person name="Ma J."/>
        </authorList>
    </citation>
    <scope>NUCLEOTIDE SEQUENCE [LARGE SCALE GENOMIC DNA]</scope>
    <source>
        <strain evidence="2">KACC 12597</strain>
    </source>
</reference>
<accession>A0ABW4Y5K7</accession>
<gene>
    <name evidence="1" type="ORF">ACFSJC_04835</name>
</gene>
<name>A0ABW4Y5K7_9GAMM</name>
<proteinExistence type="predicted"/>
<evidence type="ECO:0000313" key="2">
    <source>
        <dbReference type="Proteomes" id="UP001597337"/>
    </source>
</evidence>
<evidence type="ECO:0000313" key="1">
    <source>
        <dbReference type="EMBL" id="MFD2111168.1"/>
    </source>
</evidence>
<protein>
    <submittedName>
        <fullName evidence="1">Uncharacterized protein</fullName>
    </submittedName>
</protein>
<comment type="caution">
    <text evidence="1">The sequence shown here is derived from an EMBL/GenBank/DDBJ whole genome shotgun (WGS) entry which is preliminary data.</text>
</comment>